<dbReference type="EMBL" id="LAZR01067091">
    <property type="protein sequence ID" value="KKK52295.1"/>
    <property type="molecule type" value="Genomic_DNA"/>
</dbReference>
<dbReference type="InterPro" id="IPR007335">
    <property type="entry name" value="DUF413"/>
</dbReference>
<feature type="compositionally biased region" description="Polar residues" evidence="1">
    <location>
        <begin position="106"/>
        <end position="124"/>
    </location>
</feature>
<evidence type="ECO:0000313" key="2">
    <source>
        <dbReference type="EMBL" id="KKK52295.1"/>
    </source>
</evidence>
<accession>A0A0F8WV43</accession>
<reference evidence="2" key="1">
    <citation type="journal article" date="2015" name="Nature">
        <title>Complex archaea that bridge the gap between prokaryotes and eukaryotes.</title>
        <authorList>
            <person name="Spang A."/>
            <person name="Saw J.H."/>
            <person name="Jorgensen S.L."/>
            <person name="Zaremba-Niedzwiedzka K."/>
            <person name="Martijn J."/>
            <person name="Lind A.E."/>
            <person name="van Eijk R."/>
            <person name="Schleper C."/>
            <person name="Guy L."/>
            <person name="Ettema T.J."/>
        </authorList>
    </citation>
    <scope>NUCLEOTIDE SEQUENCE</scope>
</reference>
<proteinExistence type="predicted"/>
<gene>
    <name evidence="2" type="ORF">LCGC14_3106350</name>
</gene>
<comment type="caution">
    <text evidence="2">The sequence shown here is derived from an EMBL/GenBank/DDBJ whole genome shotgun (WGS) entry which is preliminary data.</text>
</comment>
<organism evidence="2">
    <name type="scientific">marine sediment metagenome</name>
    <dbReference type="NCBI Taxonomy" id="412755"/>
    <lineage>
        <taxon>unclassified sequences</taxon>
        <taxon>metagenomes</taxon>
        <taxon>ecological metagenomes</taxon>
    </lineage>
</organism>
<dbReference type="AlphaFoldDB" id="A0A0F8WV43"/>
<feature type="region of interest" description="Disordered" evidence="1">
    <location>
        <begin position="105"/>
        <end position="124"/>
    </location>
</feature>
<evidence type="ECO:0000256" key="1">
    <source>
        <dbReference type="SAM" id="MobiDB-lite"/>
    </source>
</evidence>
<name>A0A0F8WV43_9ZZZZ</name>
<sequence>MSNDISLLRQAFVSQRQFYDDQNFPRGFGRSGNFTLLEANILEQHGVVLKGLYNKTLEPQNEIQAQFLAVVSGSQEPTNAIERAWIKYLKLTTCKTKFHTLFGRSRISSPTPQSQDYYSESDSL</sequence>
<dbReference type="Pfam" id="PF04219">
    <property type="entry name" value="DUF413"/>
    <property type="match status" value="1"/>
</dbReference>
<evidence type="ECO:0008006" key="3">
    <source>
        <dbReference type="Google" id="ProtNLM"/>
    </source>
</evidence>
<protein>
    <recommendedName>
        <fullName evidence="3">DUF413 domain-containing protein</fullName>
    </recommendedName>
</protein>